<protein>
    <submittedName>
        <fullName evidence="4">Related to NmrA-like family protein</fullName>
    </submittedName>
</protein>
<dbReference type="CDD" id="cd05259">
    <property type="entry name" value="PCBER_SDR_a"/>
    <property type="match status" value="1"/>
</dbReference>
<dbReference type="Proteomes" id="UP000016800">
    <property type="component" value="Chromosome VIII"/>
</dbReference>
<dbReference type="EMBL" id="HF679030">
    <property type="protein sequence ID" value="CCT72490.1"/>
    <property type="molecule type" value="Genomic_DNA"/>
</dbReference>
<dbReference type="InterPro" id="IPR008030">
    <property type="entry name" value="NmrA-like"/>
</dbReference>
<dbReference type="AlphaFoldDB" id="S0ECZ9"/>
<evidence type="ECO:0000313" key="5">
    <source>
        <dbReference type="Proteomes" id="UP000016800"/>
    </source>
</evidence>
<dbReference type="InterPro" id="IPR045312">
    <property type="entry name" value="PCBER-like"/>
</dbReference>
<keyword evidence="1" id="KW-0521">NADP</keyword>
<keyword evidence="2" id="KW-0560">Oxidoreductase</keyword>
<keyword evidence="5" id="KW-1185">Reference proteome</keyword>
<dbReference type="STRING" id="1279085.S0ECZ9"/>
<accession>S0ECZ9</accession>
<dbReference type="PANTHER" id="PTHR47706">
    <property type="entry name" value="NMRA-LIKE FAMILY PROTEIN"/>
    <property type="match status" value="1"/>
</dbReference>
<dbReference type="SUPFAM" id="SSF51735">
    <property type="entry name" value="NAD(P)-binding Rossmann-fold domains"/>
    <property type="match status" value="1"/>
</dbReference>
<dbReference type="InterPro" id="IPR036291">
    <property type="entry name" value="NAD(P)-bd_dom_sf"/>
</dbReference>
<organism evidence="4 5">
    <name type="scientific">Gibberella fujikuroi (strain CBS 195.34 / IMI 58289 / NRRL A-6831)</name>
    <name type="common">Bakanae and foot rot disease fungus</name>
    <name type="synonym">Fusarium fujikuroi</name>
    <dbReference type="NCBI Taxonomy" id="1279085"/>
    <lineage>
        <taxon>Eukaryota</taxon>
        <taxon>Fungi</taxon>
        <taxon>Dikarya</taxon>
        <taxon>Ascomycota</taxon>
        <taxon>Pezizomycotina</taxon>
        <taxon>Sordariomycetes</taxon>
        <taxon>Hypocreomycetidae</taxon>
        <taxon>Hypocreales</taxon>
        <taxon>Nectriaceae</taxon>
        <taxon>Fusarium</taxon>
        <taxon>Fusarium fujikuroi species complex</taxon>
    </lineage>
</organism>
<dbReference type="GO" id="GO:0016491">
    <property type="term" value="F:oxidoreductase activity"/>
    <property type="evidence" value="ECO:0007669"/>
    <property type="project" value="UniProtKB-KW"/>
</dbReference>
<dbReference type="VEuPathDB" id="FungiDB:FFUJ_12366"/>
<evidence type="ECO:0000256" key="1">
    <source>
        <dbReference type="ARBA" id="ARBA00022857"/>
    </source>
</evidence>
<dbReference type="HOGENOM" id="CLU_044876_3_3_1"/>
<proteinExistence type="predicted"/>
<dbReference type="GeneID" id="35405822"/>
<dbReference type="InterPro" id="IPR051609">
    <property type="entry name" value="NmrA/Isoflavone_reductase-like"/>
</dbReference>
<evidence type="ECO:0000256" key="2">
    <source>
        <dbReference type="ARBA" id="ARBA00023002"/>
    </source>
</evidence>
<gene>
    <name evidence="4" type="ORF">FFUJ_12366</name>
</gene>
<evidence type="ECO:0000259" key="3">
    <source>
        <dbReference type="Pfam" id="PF05368"/>
    </source>
</evidence>
<sequence length="307" mass="33052">MSSTQLNKVAIFGASGNFGTPITAALIKAGFDVTIITRNESKSTFPDGIPVIRTDYTLDALTQALHGQDAVACVVGPAGIPLQATMIDAALAAGVKRFIVDDYGWGPEFRSYLEFKAVRAQRTVGVNRAKEHAGANPDFTWTSIATGNPIDWALKRFPTMGFDIKNRKAIIYDQGEGYFTGTTLEGIGQSVLGVLQHPDETANQHVKVLSIKTCQNELLEAFQKGTGIEWDVQRRTTSELIDGARKKRDTGEGGWILDLAVAQLYEVAEGGKARCLVASSWEESDSGLLGVTQETPESIVTSVLASI</sequence>
<evidence type="ECO:0000313" key="4">
    <source>
        <dbReference type="EMBL" id="CCT72490.1"/>
    </source>
</evidence>
<dbReference type="Pfam" id="PF05368">
    <property type="entry name" value="NmrA"/>
    <property type="match status" value="1"/>
</dbReference>
<reference evidence="5" key="1">
    <citation type="journal article" date="2013" name="PLoS Pathog.">
        <title>Deciphering the cryptic genome: genome-wide analyses of the rice pathogen Fusarium fujikuroi reveal complex regulation of secondary metabolism and novel metabolites.</title>
        <authorList>
            <person name="Wiemann P."/>
            <person name="Sieber C.M."/>
            <person name="von Bargen K.W."/>
            <person name="Studt L."/>
            <person name="Niehaus E.M."/>
            <person name="Espino J.J."/>
            <person name="Huss K."/>
            <person name="Michielse C.B."/>
            <person name="Albermann S."/>
            <person name="Wagner D."/>
            <person name="Bergner S.V."/>
            <person name="Connolly L.R."/>
            <person name="Fischer A."/>
            <person name="Reuter G."/>
            <person name="Kleigrewe K."/>
            <person name="Bald T."/>
            <person name="Wingfield B.D."/>
            <person name="Ophir R."/>
            <person name="Freeman S."/>
            <person name="Hippler M."/>
            <person name="Smith K.M."/>
            <person name="Brown D.W."/>
            <person name="Proctor R.H."/>
            <person name="Munsterkotter M."/>
            <person name="Freitag M."/>
            <person name="Humpf H.U."/>
            <person name="Guldener U."/>
            <person name="Tudzynski B."/>
        </authorList>
    </citation>
    <scope>NUCLEOTIDE SEQUENCE [LARGE SCALE GENOMIC DNA]</scope>
    <source>
        <strain evidence="5">CBS 195.34 / IMI 58289 / NRRL A-6831</strain>
    </source>
</reference>
<dbReference type="RefSeq" id="XP_023434568.1">
    <property type="nucleotide sequence ID" value="XM_023581964.1"/>
</dbReference>
<dbReference type="PANTHER" id="PTHR47706:SF9">
    <property type="entry name" value="NMRA-LIKE DOMAIN-CONTAINING PROTEIN-RELATED"/>
    <property type="match status" value="1"/>
</dbReference>
<name>S0ECZ9_GIBF5</name>
<dbReference type="Gene3D" id="3.40.50.720">
    <property type="entry name" value="NAD(P)-binding Rossmann-like Domain"/>
    <property type="match status" value="1"/>
</dbReference>
<feature type="domain" description="NmrA-like" evidence="3">
    <location>
        <begin position="7"/>
        <end position="101"/>
    </location>
</feature>